<dbReference type="InterPro" id="IPR015868">
    <property type="entry name" value="Glutaminase"/>
</dbReference>
<protein>
    <recommendedName>
        <fullName evidence="3 6">Glutaminase</fullName>
        <ecNumber evidence="3 6">3.5.1.2</ecNumber>
    </recommendedName>
</protein>
<reference evidence="7" key="2">
    <citation type="journal article" date="2022" name="Microbiol. Resour. Announc.">
        <title>Metagenome Sequencing to Explore Phylogenomics of Terrestrial Cyanobacteria.</title>
        <authorList>
            <person name="Ward R.D."/>
            <person name="Stajich J.E."/>
            <person name="Johansen J.R."/>
            <person name="Huntemann M."/>
            <person name="Clum A."/>
            <person name="Foster B."/>
            <person name="Foster B."/>
            <person name="Roux S."/>
            <person name="Palaniappan K."/>
            <person name="Varghese N."/>
            <person name="Mukherjee S."/>
            <person name="Reddy T.B.K."/>
            <person name="Daum C."/>
            <person name="Copeland A."/>
            <person name="Chen I.A."/>
            <person name="Ivanova N.N."/>
            <person name="Kyrpides N.C."/>
            <person name="Shapiro N."/>
            <person name="Eloe-Fadrosh E.A."/>
            <person name="Pietrasiak N."/>
        </authorList>
    </citation>
    <scope>NUCLEOTIDE SEQUENCE</scope>
    <source>
        <strain evidence="7">CPER-KK1</strain>
    </source>
</reference>
<comment type="catalytic activity">
    <reaction evidence="5 6">
        <text>L-glutamine + H2O = L-glutamate + NH4(+)</text>
        <dbReference type="Rhea" id="RHEA:15889"/>
        <dbReference type="ChEBI" id="CHEBI:15377"/>
        <dbReference type="ChEBI" id="CHEBI:28938"/>
        <dbReference type="ChEBI" id="CHEBI:29985"/>
        <dbReference type="ChEBI" id="CHEBI:58359"/>
        <dbReference type="EC" id="3.5.1.2"/>
    </reaction>
</comment>
<feature type="binding site" evidence="6">
    <location>
        <position position="243"/>
    </location>
    <ligand>
        <name>substrate</name>
    </ligand>
</feature>
<comment type="caution">
    <text evidence="6">Lacks conserved residue(s) required for the propagation of feature annotation.</text>
</comment>
<comment type="similarity">
    <text evidence="1 6">Belongs to the glutaminase family.</text>
</comment>
<feature type="binding site" evidence="6">
    <location>
        <position position="72"/>
    </location>
    <ligand>
        <name>substrate</name>
    </ligand>
</feature>
<feature type="binding site" evidence="6">
    <location>
        <position position="175"/>
    </location>
    <ligand>
        <name>substrate</name>
    </ligand>
</feature>
<dbReference type="HAMAP" id="MF_00313">
    <property type="entry name" value="Glutaminase"/>
    <property type="match status" value="1"/>
</dbReference>
<proteinExistence type="inferred from homology"/>
<evidence type="ECO:0000256" key="1">
    <source>
        <dbReference type="ARBA" id="ARBA00011076"/>
    </source>
</evidence>
<dbReference type="Pfam" id="PF04960">
    <property type="entry name" value="Glutaminase"/>
    <property type="match status" value="1"/>
</dbReference>
<dbReference type="EMBL" id="JAHHIF010000053">
    <property type="protein sequence ID" value="MBW4548008.1"/>
    <property type="molecule type" value="Genomic_DNA"/>
</dbReference>
<comment type="caution">
    <text evidence="7">The sequence shown here is derived from an EMBL/GenBank/DDBJ whole genome shotgun (WGS) entry which is preliminary data.</text>
</comment>
<evidence type="ECO:0000256" key="5">
    <source>
        <dbReference type="ARBA" id="ARBA00049534"/>
    </source>
</evidence>
<dbReference type="Proteomes" id="UP000753908">
    <property type="component" value="Unassembled WGS sequence"/>
</dbReference>
<dbReference type="EC" id="3.5.1.2" evidence="3 6"/>
<dbReference type="PANTHER" id="PTHR12544:SF29">
    <property type="entry name" value="GLUTAMINASE"/>
    <property type="match status" value="1"/>
</dbReference>
<dbReference type="AlphaFoldDB" id="A0A951UC04"/>
<evidence type="ECO:0000256" key="3">
    <source>
        <dbReference type="ARBA" id="ARBA00012918"/>
    </source>
</evidence>
<feature type="binding site" evidence="6">
    <location>
        <position position="123"/>
    </location>
    <ligand>
        <name>substrate</name>
    </ligand>
</feature>
<evidence type="ECO:0000256" key="2">
    <source>
        <dbReference type="ARBA" id="ARBA00011881"/>
    </source>
</evidence>
<dbReference type="GO" id="GO:0006543">
    <property type="term" value="P:L-glutamine catabolic process"/>
    <property type="evidence" value="ECO:0007669"/>
    <property type="project" value="TreeGrafter"/>
</dbReference>
<dbReference type="PANTHER" id="PTHR12544">
    <property type="entry name" value="GLUTAMINASE"/>
    <property type="match status" value="1"/>
</dbReference>
<dbReference type="Gene3D" id="3.40.710.10">
    <property type="entry name" value="DD-peptidase/beta-lactamase superfamily"/>
    <property type="match status" value="1"/>
</dbReference>
<evidence type="ECO:0000256" key="4">
    <source>
        <dbReference type="ARBA" id="ARBA00022801"/>
    </source>
</evidence>
<sequence length="315" mass="34154">MTVPNSRLLNLTQAQLKTWVVQAQIQSQRGQLPEYIPLLAQANPFWFAVQFQCIDGQVHQFGNITLLFPLMSVVKPFVLLFLLEQLGAEAVFSRVGIEPSDEPFNSLKQLQADQGLPRNPMLNSGAIALASLLPGENAHSRCESLCLWLNHHSNSQLFLDESMLSSVRSVANERNRAIATLLSQSGYLDDVELALDTYNHVCCLSGTIADLASLGMLLAQCQKPIRLEHCRTVNSLMTTCGLYQASRRFAVEVGLPTKSGVSGAMVSVVPSQGAIAYGTAQGAIACYSPPLDQEGNSVAGVFLLQQLAQVLNLKG</sequence>
<name>A0A951UC04_9CYAN</name>
<gene>
    <name evidence="6" type="primary">glsA</name>
    <name evidence="7" type="ORF">KME25_26750</name>
</gene>
<dbReference type="GO" id="GO:0004359">
    <property type="term" value="F:glutaminase activity"/>
    <property type="evidence" value="ECO:0007669"/>
    <property type="project" value="UniProtKB-UniRule"/>
</dbReference>
<evidence type="ECO:0000313" key="7">
    <source>
        <dbReference type="EMBL" id="MBW4548008.1"/>
    </source>
</evidence>
<keyword evidence="6" id="KW-0007">Acetylation</keyword>
<dbReference type="InterPro" id="IPR012338">
    <property type="entry name" value="Beta-lactam/transpept-like"/>
</dbReference>
<reference evidence="7" key="1">
    <citation type="submission" date="2021-05" db="EMBL/GenBank/DDBJ databases">
        <authorList>
            <person name="Pietrasiak N."/>
            <person name="Ward R."/>
            <person name="Stajich J.E."/>
            <person name="Kurbessoian T."/>
        </authorList>
    </citation>
    <scope>NUCLEOTIDE SEQUENCE</scope>
    <source>
        <strain evidence="7">CPER-KK1</strain>
    </source>
</reference>
<dbReference type="SUPFAM" id="SSF56601">
    <property type="entry name" value="beta-lactamase/transpeptidase-like"/>
    <property type="match status" value="1"/>
</dbReference>
<evidence type="ECO:0000313" key="8">
    <source>
        <dbReference type="Proteomes" id="UP000753908"/>
    </source>
</evidence>
<organism evidence="7 8">
    <name type="scientific">Symplocastrum torsivum CPER-KK1</name>
    <dbReference type="NCBI Taxonomy" id="450513"/>
    <lineage>
        <taxon>Bacteria</taxon>
        <taxon>Bacillati</taxon>
        <taxon>Cyanobacteriota</taxon>
        <taxon>Cyanophyceae</taxon>
        <taxon>Oscillatoriophycideae</taxon>
        <taxon>Oscillatoriales</taxon>
        <taxon>Microcoleaceae</taxon>
        <taxon>Symplocastrum</taxon>
    </lineage>
</organism>
<dbReference type="GO" id="GO:0006537">
    <property type="term" value="P:glutamate biosynthetic process"/>
    <property type="evidence" value="ECO:0007669"/>
    <property type="project" value="TreeGrafter"/>
</dbReference>
<accession>A0A951UC04</accession>
<feature type="binding site" evidence="6">
    <location>
        <position position="198"/>
    </location>
    <ligand>
        <name>substrate</name>
    </ligand>
</feature>
<feature type="binding site" evidence="6">
    <location>
        <position position="261"/>
    </location>
    <ligand>
        <name>substrate</name>
    </ligand>
</feature>
<evidence type="ECO:0000256" key="6">
    <source>
        <dbReference type="HAMAP-Rule" id="MF_00313"/>
    </source>
</evidence>
<comment type="subunit">
    <text evidence="2 6">Homotetramer.</text>
</comment>
<keyword evidence="4 6" id="KW-0378">Hydrolase</keyword>